<feature type="transmembrane region" description="Helical" evidence="5">
    <location>
        <begin position="354"/>
        <end position="373"/>
    </location>
</feature>
<dbReference type="GO" id="GO:0022857">
    <property type="term" value="F:transmembrane transporter activity"/>
    <property type="evidence" value="ECO:0007669"/>
    <property type="project" value="InterPro"/>
</dbReference>
<dbReference type="InterPro" id="IPR036259">
    <property type="entry name" value="MFS_trans_sf"/>
</dbReference>
<keyword evidence="8" id="KW-1185">Reference proteome</keyword>
<name>A0A9P8PN62_9ASCO</name>
<keyword evidence="3 5" id="KW-1133">Transmembrane helix</keyword>
<feature type="domain" description="Major facilitator superfamily (MFS) profile" evidence="6">
    <location>
        <begin position="125"/>
        <end position="558"/>
    </location>
</feature>
<reference evidence="7" key="2">
    <citation type="submission" date="2021-01" db="EMBL/GenBank/DDBJ databases">
        <authorList>
            <person name="Schikora-Tamarit M.A."/>
        </authorList>
    </citation>
    <scope>NUCLEOTIDE SEQUENCE</scope>
    <source>
        <strain evidence="7">CBS6341</strain>
    </source>
</reference>
<dbReference type="GO" id="GO:0005886">
    <property type="term" value="C:plasma membrane"/>
    <property type="evidence" value="ECO:0007669"/>
    <property type="project" value="UniProtKB-ARBA"/>
</dbReference>
<dbReference type="SUPFAM" id="SSF103473">
    <property type="entry name" value="MFS general substrate transporter"/>
    <property type="match status" value="1"/>
</dbReference>
<gene>
    <name evidence="7" type="ORF">WICMUC_003307</name>
</gene>
<dbReference type="InterPro" id="IPR011701">
    <property type="entry name" value="MFS"/>
</dbReference>
<feature type="transmembrane region" description="Helical" evidence="5">
    <location>
        <begin position="529"/>
        <end position="551"/>
    </location>
</feature>
<feature type="transmembrane region" description="Helical" evidence="5">
    <location>
        <begin position="393"/>
        <end position="414"/>
    </location>
</feature>
<protein>
    <recommendedName>
        <fullName evidence="6">Major facilitator superfamily (MFS) profile domain-containing protein</fullName>
    </recommendedName>
</protein>
<evidence type="ECO:0000256" key="4">
    <source>
        <dbReference type="ARBA" id="ARBA00023136"/>
    </source>
</evidence>
<dbReference type="CDD" id="cd17323">
    <property type="entry name" value="MFS_Tpo1_MDR_like"/>
    <property type="match status" value="1"/>
</dbReference>
<evidence type="ECO:0000256" key="2">
    <source>
        <dbReference type="ARBA" id="ARBA00022692"/>
    </source>
</evidence>
<evidence type="ECO:0000313" key="7">
    <source>
        <dbReference type="EMBL" id="KAH3674469.1"/>
    </source>
</evidence>
<dbReference type="Gene3D" id="1.20.1250.20">
    <property type="entry name" value="MFS general substrate transporter like domains"/>
    <property type="match status" value="1"/>
</dbReference>
<organism evidence="7 8">
    <name type="scientific">Wickerhamomyces mucosus</name>
    <dbReference type="NCBI Taxonomy" id="1378264"/>
    <lineage>
        <taxon>Eukaryota</taxon>
        <taxon>Fungi</taxon>
        <taxon>Dikarya</taxon>
        <taxon>Ascomycota</taxon>
        <taxon>Saccharomycotina</taxon>
        <taxon>Saccharomycetes</taxon>
        <taxon>Phaffomycetales</taxon>
        <taxon>Wickerhamomycetaceae</taxon>
        <taxon>Wickerhamomyces</taxon>
    </lineage>
</organism>
<sequence>MSEPEQYTPSDVPNEQLSRTQSIISQLTHHNNHSQEELEKIITGHKSEIDELISRYSTKAGKLGPLESQIDDNEQIQPNKSSEIFNDADKWKYPLDEDTGIRLVQFVVDDPEDPRNWSKSYKWFLTVLLGIICFTVAFASAIVTGDISGPMESFHVSEEVIILTVTLFVIGFGVGPLVFAPLSEEVGRKLIYVTTLGLAVIFVIPSADAKNIGTLLISRLLSGIFFSAPMTLIGGNLAEMWKTEERGVAMSVFSAAPFLGPCVGPIVGGYIGETVGWRWIYWVLLIFSGAIFAIIVVLLPETHHQTLLLRRAKKLRKLTNDESYRALKEIKIRKLSEIAHETLTRPFVLLAEPIVALITIYMSILYGLLYMFFFAYPVVYMEGKGWSAGKTGLMFIPIAVGVLVATFISPLFNIDYNKRSKKYVERGENPPAELRLIPMMIGCWCIPIGLFAFAWSSYPHVSWAGPCFSGFICGVGFNMLYNPANNYIVDSYQHYAASALAAKTFLRSIWGACVPLFTIQMYHRLGYEWASSLLAFISLACCAIPYAFFFFGARIRQRSKYAYSETVTSKDDDEEKIGSEQSSN</sequence>
<feature type="transmembrane region" description="Helical" evidence="5">
    <location>
        <begin position="434"/>
        <end position="455"/>
    </location>
</feature>
<feature type="transmembrane region" description="Helical" evidence="5">
    <location>
        <begin position="279"/>
        <end position="300"/>
    </location>
</feature>
<keyword evidence="2 5" id="KW-0812">Transmembrane</keyword>
<feature type="transmembrane region" description="Helical" evidence="5">
    <location>
        <begin position="190"/>
        <end position="207"/>
    </location>
</feature>
<feature type="transmembrane region" description="Helical" evidence="5">
    <location>
        <begin position="123"/>
        <end position="145"/>
    </location>
</feature>
<dbReference type="InterPro" id="IPR020846">
    <property type="entry name" value="MFS_dom"/>
</dbReference>
<reference evidence="7" key="1">
    <citation type="journal article" date="2021" name="Open Biol.">
        <title>Shared evolutionary footprints suggest mitochondrial oxidative damage underlies multiple complex I losses in fungi.</title>
        <authorList>
            <person name="Schikora-Tamarit M.A."/>
            <person name="Marcet-Houben M."/>
            <person name="Nosek J."/>
            <person name="Gabaldon T."/>
        </authorList>
    </citation>
    <scope>NUCLEOTIDE SEQUENCE</scope>
    <source>
        <strain evidence="7">CBS6341</strain>
    </source>
</reference>
<comment type="subcellular location">
    <subcellularLocation>
        <location evidence="1">Membrane</location>
        <topology evidence="1">Multi-pass membrane protein</topology>
    </subcellularLocation>
</comment>
<evidence type="ECO:0000259" key="6">
    <source>
        <dbReference type="PROSITE" id="PS50850"/>
    </source>
</evidence>
<dbReference type="Proteomes" id="UP000769528">
    <property type="component" value="Unassembled WGS sequence"/>
</dbReference>
<evidence type="ECO:0000313" key="8">
    <source>
        <dbReference type="Proteomes" id="UP000769528"/>
    </source>
</evidence>
<dbReference type="PANTHER" id="PTHR23502">
    <property type="entry name" value="MAJOR FACILITATOR SUPERFAMILY"/>
    <property type="match status" value="1"/>
</dbReference>
<dbReference type="OrthoDB" id="6770063at2759"/>
<proteinExistence type="predicted"/>
<evidence type="ECO:0000256" key="3">
    <source>
        <dbReference type="ARBA" id="ARBA00022989"/>
    </source>
</evidence>
<feature type="transmembrane region" description="Helical" evidence="5">
    <location>
        <begin position="461"/>
        <end position="484"/>
    </location>
</feature>
<dbReference type="PROSITE" id="PS50850">
    <property type="entry name" value="MFS"/>
    <property type="match status" value="1"/>
</dbReference>
<evidence type="ECO:0000256" key="5">
    <source>
        <dbReference type="SAM" id="Phobius"/>
    </source>
</evidence>
<feature type="transmembrane region" description="Helical" evidence="5">
    <location>
        <begin position="160"/>
        <end position="183"/>
    </location>
</feature>
<feature type="transmembrane region" description="Helical" evidence="5">
    <location>
        <begin position="247"/>
        <end position="267"/>
    </location>
</feature>
<feature type="transmembrane region" description="Helical" evidence="5">
    <location>
        <begin position="213"/>
        <end position="235"/>
    </location>
</feature>
<dbReference type="EMBL" id="JAEUBF010000853">
    <property type="protein sequence ID" value="KAH3674469.1"/>
    <property type="molecule type" value="Genomic_DNA"/>
</dbReference>
<feature type="transmembrane region" description="Helical" evidence="5">
    <location>
        <begin position="505"/>
        <end position="523"/>
    </location>
</feature>
<keyword evidence="4 5" id="KW-0472">Membrane</keyword>
<dbReference type="FunFam" id="1.20.1250.20:FF:000011">
    <property type="entry name" value="MFS multidrug transporter, putative"/>
    <property type="match status" value="1"/>
</dbReference>
<dbReference type="Pfam" id="PF07690">
    <property type="entry name" value="MFS_1"/>
    <property type="match status" value="1"/>
</dbReference>
<evidence type="ECO:0000256" key="1">
    <source>
        <dbReference type="ARBA" id="ARBA00004141"/>
    </source>
</evidence>
<accession>A0A9P8PN62</accession>
<dbReference type="AlphaFoldDB" id="A0A9P8PN62"/>
<comment type="caution">
    <text evidence="7">The sequence shown here is derived from an EMBL/GenBank/DDBJ whole genome shotgun (WGS) entry which is preliminary data.</text>
</comment>
<dbReference type="PANTHER" id="PTHR23502:SF48">
    <property type="entry name" value="MULTIDRUG TRANSPORTER, PUTATIVE (AFU_ORTHOLOGUE AFUA_5G02700)-RELATED"/>
    <property type="match status" value="1"/>
</dbReference>